<dbReference type="AlphaFoldDB" id="A0A8S1VAL3"/>
<keyword evidence="1" id="KW-0175">Coiled coil</keyword>
<feature type="compositionally biased region" description="Basic and acidic residues" evidence="2">
    <location>
        <begin position="57"/>
        <end position="66"/>
    </location>
</feature>
<feature type="region of interest" description="Disordered" evidence="2">
    <location>
        <begin position="1"/>
        <end position="66"/>
    </location>
</feature>
<evidence type="ECO:0000313" key="4">
    <source>
        <dbReference type="Proteomes" id="UP000689195"/>
    </source>
</evidence>
<dbReference type="Proteomes" id="UP000689195">
    <property type="component" value="Unassembled WGS sequence"/>
</dbReference>
<comment type="caution">
    <text evidence="3">The sequence shown here is derived from an EMBL/GenBank/DDBJ whole genome shotgun (WGS) entry which is preliminary data.</text>
</comment>
<proteinExistence type="predicted"/>
<sequence length="408" mass="48706">MSNNTYGKGTPSRLPDKKNSTLQFQPEKGQTPSLTTSQVMKKQYDQQQVPKPQSKPQEQDKQQIEQALDEYKEKVFEELKKINQIQQQELIKENQELKKKMEQQDKKMQQIEQLIQQQNEKIQQQELIKGNQEIQKKMEQQDLKIQQQDYKIQQLEEKIQQQELKIESPMENQGNTEIQEKIQNFISKNEIAHEIWRTTAEKISNAYGIIEKQSQDLDIYKKQIAEKVNEYNINMTQLVKDELQILEQQLNQTQQQTCQNLENLSRYEQILIKYCEEINKCLNIQGIQVPNYNNNQFQQFNQQQQQQQPQYSQQLDQQQYSQLQLDQYQYQQQQQQYQQQLDQQQHSLPIHSQINFITPPQYQQSQPNYNQNTQNDTNSQIQFVPSYQDSQVKSKIRLLSSTQGPTIQ</sequence>
<keyword evidence="4" id="KW-1185">Reference proteome</keyword>
<gene>
    <name evidence="3" type="ORF">PPENT_87.1.T0580194</name>
</gene>
<reference evidence="3" key="1">
    <citation type="submission" date="2021-01" db="EMBL/GenBank/DDBJ databases">
        <authorList>
            <consortium name="Genoscope - CEA"/>
            <person name="William W."/>
        </authorList>
    </citation>
    <scope>NUCLEOTIDE SEQUENCE</scope>
</reference>
<evidence type="ECO:0000256" key="1">
    <source>
        <dbReference type="SAM" id="Coils"/>
    </source>
</evidence>
<dbReference type="OrthoDB" id="326574at2759"/>
<evidence type="ECO:0000256" key="2">
    <source>
        <dbReference type="SAM" id="MobiDB-lite"/>
    </source>
</evidence>
<feature type="compositionally biased region" description="Polar residues" evidence="2">
    <location>
        <begin position="20"/>
        <end position="40"/>
    </location>
</feature>
<feature type="coiled-coil region" evidence="1">
    <location>
        <begin position="210"/>
        <end position="256"/>
    </location>
</feature>
<dbReference type="EMBL" id="CAJJDO010000058">
    <property type="protein sequence ID" value="CAD8173059.1"/>
    <property type="molecule type" value="Genomic_DNA"/>
</dbReference>
<evidence type="ECO:0000313" key="3">
    <source>
        <dbReference type="EMBL" id="CAD8173059.1"/>
    </source>
</evidence>
<organism evidence="3 4">
    <name type="scientific">Paramecium pentaurelia</name>
    <dbReference type="NCBI Taxonomy" id="43138"/>
    <lineage>
        <taxon>Eukaryota</taxon>
        <taxon>Sar</taxon>
        <taxon>Alveolata</taxon>
        <taxon>Ciliophora</taxon>
        <taxon>Intramacronucleata</taxon>
        <taxon>Oligohymenophorea</taxon>
        <taxon>Peniculida</taxon>
        <taxon>Parameciidae</taxon>
        <taxon>Paramecium</taxon>
    </lineage>
</organism>
<name>A0A8S1VAL3_9CILI</name>
<accession>A0A8S1VAL3</accession>
<protein>
    <submittedName>
        <fullName evidence="3">Uncharacterized protein</fullName>
    </submittedName>
</protein>
<feature type="compositionally biased region" description="Low complexity" evidence="2">
    <location>
        <begin position="46"/>
        <end position="56"/>
    </location>
</feature>